<name>A0A1M5CQW1_9FIRM</name>
<evidence type="ECO:0000313" key="3">
    <source>
        <dbReference type="Proteomes" id="UP000184148"/>
    </source>
</evidence>
<accession>A0A1M5CQW1</accession>
<keyword evidence="3" id="KW-1185">Reference proteome</keyword>
<organism evidence="2 3">
    <name type="scientific">Desulforamulus putei DSM 12395</name>
    <dbReference type="NCBI Taxonomy" id="1121429"/>
    <lineage>
        <taxon>Bacteria</taxon>
        <taxon>Bacillati</taxon>
        <taxon>Bacillota</taxon>
        <taxon>Clostridia</taxon>
        <taxon>Eubacteriales</taxon>
        <taxon>Peptococcaceae</taxon>
        <taxon>Desulforamulus</taxon>
    </lineage>
</organism>
<dbReference type="InterPro" id="IPR050077">
    <property type="entry name" value="LexA_repressor"/>
</dbReference>
<dbReference type="Gene3D" id="2.10.109.10">
    <property type="entry name" value="Umud Fragment, subunit A"/>
    <property type="match status" value="1"/>
</dbReference>
<dbReference type="Pfam" id="PF00717">
    <property type="entry name" value="Peptidase_S24"/>
    <property type="match status" value="1"/>
</dbReference>
<reference evidence="3" key="1">
    <citation type="submission" date="2016-11" db="EMBL/GenBank/DDBJ databases">
        <authorList>
            <person name="Varghese N."/>
            <person name="Submissions S."/>
        </authorList>
    </citation>
    <scope>NUCLEOTIDE SEQUENCE [LARGE SCALE GENOMIC DNA]</scope>
    <source>
        <strain evidence="3">DSM 12395</strain>
    </source>
</reference>
<dbReference type="Pfam" id="PF01381">
    <property type="entry name" value="HTH_3"/>
    <property type="match status" value="1"/>
</dbReference>
<dbReference type="PANTHER" id="PTHR33516">
    <property type="entry name" value="LEXA REPRESSOR"/>
    <property type="match status" value="1"/>
</dbReference>
<dbReference type="SUPFAM" id="SSF51306">
    <property type="entry name" value="LexA/Signal peptidase"/>
    <property type="match status" value="1"/>
</dbReference>
<dbReference type="SUPFAM" id="SSF47413">
    <property type="entry name" value="lambda repressor-like DNA-binding domains"/>
    <property type="match status" value="1"/>
</dbReference>
<dbReference type="Proteomes" id="UP000184148">
    <property type="component" value="Unassembled WGS sequence"/>
</dbReference>
<evidence type="ECO:0000313" key="2">
    <source>
        <dbReference type="EMBL" id="SHF57144.1"/>
    </source>
</evidence>
<dbReference type="OrthoDB" id="1766270at2"/>
<dbReference type="AlphaFoldDB" id="A0A1M5CQW1"/>
<protein>
    <submittedName>
        <fullName evidence="2">Repressor LexA</fullName>
    </submittedName>
</protein>
<dbReference type="CDD" id="cd06529">
    <property type="entry name" value="S24_LexA-like"/>
    <property type="match status" value="1"/>
</dbReference>
<dbReference type="InterPro" id="IPR001387">
    <property type="entry name" value="Cro/C1-type_HTH"/>
</dbReference>
<dbReference type="InterPro" id="IPR036286">
    <property type="entry name" value="LexA/Signal_pep-like_sf"/>
</dbReference>
<feature type="domain" description="HTH cro/C1-type" evidence="1">
    <location>
        <begin position="6"/>
        <end position="60"/>
    </location>
</feature>
<proteinExistence type="predicted"/>
<dbReference type="Gene3D" id="1.10.260.40">
    <property type="entry name" value="lambda repressor-like DNA-binding domains"/>
    <property type="match status" value="1"/>
</dbReference>
<dbReference type="InterPro" id="IPR015927">
    <property type="entry name" value="Peptidase_S24_S26A/B/C"/>
</dbReference>
<dbReference type="InterPro" id="IPR010982">
    <property type="entry name" value="Lambda_DNA-bd_dom_sf"/>
</dbReference>
<dbReference type="EMBL" id="FQUY01000035">
    <property type="protein sequence ID" value="SHF57144.1"/>
    <property type="molecule type" value="Genomic_DNA"/>
</dbReference>
<dbReference type="SMART" id="SM00530">
    <property type="entry name" value="HTH_XRE"/>
    <property type="match status" value="1"/>
</dbReference>
<dbReference type="RefSeq" id="WP_073240167.1">
    <property type="nucleotide sequence ID" value="NZ_FQUY01000035.1"/>
</dbReference>
<dbReference type="GO" id="GO:0003677">
    <property type="term" value="F:DNA binding"/>
    <property type="evidence" value="ECO:0007669"/>
    <property type="project" value="InterPro"/>
</dbReference>
<evidence type="ECO:0000259" key="1">
    <source>
        <dbReference type="PROSITE" id="PS50943"/>
    </source>
</evidence>
<dbReference type="InterPro" id="IPR039418">
    <property type="entry name" value="LexA-like"/>
</dbReference>
<dbReference type="STRING" id="1121429.SAMN02745133_03003"/>
<dbReference type="PANTHER" id="PTHR33516:SF2">
    <property type="entry name" value="LEXA REPRESSOR-RELATED"/>
    <property type="match status" value="1"/>
</dbReference>
<gene>
    <name evidence="2" type="ORF">SAMN02745133_03003</name>
</gene>
<sequence length="284" mass="32124">MLSARLTYLRKEKDKTQEDMANFLGITRPAYTAYESGRRQPDYSTIQKLADYFGVTVDYLLGRDELDITEVLESNKIKLVANGQPITQDQRLGIVRVLDNPSAMQSKTVPILGKIKMGIPILAEGNWDGELEIPSDIRADFALKARGNSMIGVGLLDGDYAICREAKTANSGNIVVALRDISAEYSEATLKYYFNDRERPVLRAANPDFEDIPMDDEWRIAGVLVAILRKEPPAYRVYNSYLAARDINMEKWEPVLERAFQLGIKPDQIMNMLETMYQIMRGKG</sequence>
<dbReference type="CDD" id="cd00093">
    <property type="entry name" value="HTH_XRE"/>
    <property type="match status" value="1"/>
</dbReference>
<dbReference type="PROSITE" id="PS50943">
    <property type="entry name" value="HTH_CROC1"/>
    <property type="match status" value="1"/>
</dbReference>